<dbReference type="PANTHER" id="PTHR30349:SF41">
    <property type="entry name" value="INTEGRASE_RECOMBINASE PROTEIN MJ0367-RELATED"/>
    <property type="match status" value="1"/>
</dbReference>
<evidence type="ECO:0000256" key="1">
    <source>
        <dbReference type="ARBA" id="ARBA00008857"/>
    </source>
</evidence>
<dbReference type="OrthoDB" id="9814722at2"/>
<dbReference type="Gene3D" id="1.10.443.10">
    <property type="entry name" value="Intergrase catalytic core"/>
    <property type="match status" value="1"/>
</dbReference>
<reference evidence="6 7" key="1">
    <citation type="submission" date="2018-06" db="EMBL/GenBank/DDBJ databases">
        <title>Draft Whole-Genome Sequence of the purple photosynthetic bacterium Rhodospeudomonas palustris XCP.</title>
        <authorList>
            <person name="Rayyan A."/>
            <person name="Meyer T.E."/>
            <person name="Kyndt J.A."/>
        </authorList>
    </citation>
    <scope>NUCLEOTIDE SEQUENCE [LARGE SCALE GENOMIC DNA]</scope>
    <source>
        <strain evidence="6 7">XCP</strain>
    </source>
</reference>
<comment type="caution">
    <text evidence="6">The sequence shown here is derived from an EMBL/GenBank/DDBJ whole genome shotgun (WGS) entry which is preliminary data.</text>
</comment>
<dbReference type="InterPro" id="IPR011010">
    <property type="entry name" value="DNA_brk_join_enz"/>
</dbReference>
<name>A0A323V1C9_RHOPL</name>
<dbReference type="PROSITE" id="PS51898">
    <property type="entry name" value="TYR_RECOMBINASE"/>
    <property type="match status" value="1"/>
</dbReference>
<dbReference type="PANTHER" id="PTHR30349">
    <property type="entry name" value="PHAGE INTEGRASE-RELATED"/>
    <property type="match status" value="1"/>
</dbReference>
<evidence type="ECO:0000256" key="3">
    <source>
        <dbReference type="ARBA" id="ARBA00023125"/>
    </source>
</evidence>
<dbReference type="InterPro" id="IPR010998">
    <property type="entry name" value="Integrase_recombinase_N"/>
</dbReference>
<gene>
    <name evidence="6" type="ORF">DNX69_00465</name>
</gene>
<proteinExistence type="inferred from homology"/>
<dbReference type="GO" id="GO:0003677">
    <property type="term" value="F:DNA binding"/>
    <property type="evidence" value="ECO:0007669"/>
    <property type="project" value="UniProtKB-KW"/>
</dbReference>
<accession>A0A323V1C9</accession>
<dbReference type="Gene3D" id="1.10.150.130">
    <property type="match status" value="1"/>
</dbReference>
<dbReference type="CDD" id="cd00796">
    <property type="entry name" value="INT_Rci_Hp1_C"/>
    <property type="match status" value="1"/>
</dbReference>
<dbReference type="GO" id="GO:0015074">
    <property type="term" value="P:DNA integration"/>
    <property type="evidence" value="ECO:0007669"/>
    <property type="project" value="UniProtKB-KW"/>
</dbReference>
<evidence type="ECO:0000259" key="5">
    <source>
        <dbReference type="PROSITE" id="PS51898"/>
    </source>
</evidence>
<dbReference type="SUPFAM" id="SSF56349">
    <property type="entry name" value="DNA breaking-rejoining enzymes"/>
    <property type="match status" value="1"/>
</dbReference>
<evidence type="ECO:0000313" key="6">
    <source>
        <dbReference type="EMBL" id="PZA13938.1"/>
    </source>
</evidence>
<sequence length="348" mass="39516">MATYAKGNKFITKFMVDGKRHTKMHDTKEEGEAWELQARAALKLGKPMPEQPTRVGGVDTGTMQNVLRSATTLHWNQLRRGGQKSVMNAGIFVDWVGPKTSPTDAFKQDKIRDFIRYLLEERGCSPITVNKYISAISILAKFSDVKSVKLPWFKPKEDRARKRYFTPEDEAEVVELLHRWGRERERDFFMFLNDTGLRPWSEAVPLTWDRCRADRVVDIVGKSGKLRDVPLTKRAALILARQPRGLSGPWTGLHAKAMSELWDRVVACIPRLDGVGPNRTVWYTCRHTFASRLVQAGEGYGHIGKLMDNSPAMIEKVYGHLDPKHLRDALNSLERYGNGTHLSLVSSS</sequence>
<organism evidence="6 7">
    <name type="scientific">Rhodopseudomonas palustris</name>
    <dbReference type="NCBI Taxonomy" id="1076"/>
    <lineage>
        <taxon>Bacteria</taxon>
        <taxon>Pseudomonadati</taxon>
        <taxon>Pseudomonadota</taxon>
        <taxon>Alphaproteobacteria</taxon>
        <taxon>Hyphomicrobiales</taxon>
        <taxon>Nitrobacteraceae</taxon>
        <taxon>Rhodopseudomonas</taxon>
    </lineage>
</organism>
<evidence type="ECO:0000313" key="7">
    <source>
        <dbReference type="Proteomes" id="UP000248134"/>
    </source>
</evidence>
<dbReference type="AlphaFoldDB" id="A0A323V1C9"/>
<dbReference type="EMBL" id="QKQS01000001">
    <property type="protein sequence ID" value="PZA13938.1"/>
    <property type="molecule type" value="Genomic_DNA"/>
</dbReference>
<dbReference type="RefSeq" id="WP_110783937.1">
    <property type="nucleotide sequence ID" value="NZ_QKQS01000001.1"/>
</dbReference>
<feature type="domain" description="Tyr recombinase" evidence="5">
    <location>
        <begin position="160"/>
        <end position="331"/>
    </location>
</feature>
<dbReference type="InterPro" id="IPR013762">
    <property type="entry name" value="Integrase-like_cat_sf"/>
</dbReference>
<keyword evidence="4" id="KW-0233">DNA recombination</keyword>
<dbReference type="GO" id="GO:0006310">
    <property type="term" value="P:DNA recombination"/>
    <property type="evidence" value="ECO:0007669"/>
    <property type="project" value="UniProtKB-KW"/>
</dbReference>
<evidence type="ECO:0000256" key="2">
    <source>
        <dbReference type="ARBA" id="ARBA00022908"/>
    </source>
</evidence>
<keyword evidence="2" id="KW-0229">DNA integration</keyword>
<protein>
    <recommendedName>
        <fullName evidence="5">Tyr recombinase domain-containing protein</fullName>
    </recommendedName>
</protein>
<comment type="similarity">
    <text evidence="1">Belongs to the 'phage' integrase family.</text>
</comment>
<dbReference type="Proteomes" id="UP000248134">
    <property type="component" value="Unassembled WGS sequence"/>
</dbReference>
<dbReference type="InterPro" id="IPR050090">
    <property type="entry name" value="Tyrosine_recombinase_XerCD"/>
</dbReference>
<dbReference type="InterPro" id="IPR002104">
    <property type="entry name" value="Integrase_catalytic"/>
</dbReference>
<keyword evidence="3" id="KW-0238">DNA-binding</keyword>
<evidence type="ECO:0000256" key="4">
    <source>
        <dbReference type="ARBA" id="ARBA00023172"/>
    </source>
</evidence>